<accession>A0A368FF37</accession>
<evidence type="ECO:0000313" key="1">
    <source>
        <dbReference type="EMBL" id="RCN29500.1"/>
    </source>
</evidence>
<dbReference type="OrthoDB" id="10492303at2759"/>
<comment type="caution">
    <text evidence="1">The sequence shown here is derived from an EMBL/GenBank/DDBJ whole genome shotgun (WGS) entry which is preliminary data.</text>
</comment>
<dbReference type="AlphaFoldDB" id="A0A368FF37"/>
<protein>
    <submittedName>
        <fullName evidence="1">Uncharacterized protein</fullName>
    </submittedName>
</protein>
<name>A0A368FF37_ANCCA</name>
<dbReference type="EMBL" id="JOJR01001916">
    <property type="protein sequence ID" value="RCN29500.1"/>
    <property type="molecule type" value="Genomic_DNA"/>
</dbReference>
<keyword evidence="2" id="KW-1185">Reference proteome</keyword>
<proteinExistence type="predicted"/>
<dbReference type="Proteomes" id="UP000252519">
    <property type="component" value="Unassembled WGS sequence"/>
</dbReference>
<evidence type="ECO:0000313" key="2">
    <source>
        <dbReference type="Proteomes" id="UP000252519"/>
    </source>
</evidence>
<gene>
    <name evidence="1" type="ORF">ANCCAN_24742</name>
</gene>
<organism evidence="1 2">
    <name type="scientific">Ancylostoma caninum</name>
    <name type="common">Dog hookworm</name>
    <dbReference type="NCBI Taxonomy" id="29170"/>
    <lineage>
        <taxon>Eukaryota</taxon>
        <taxon>Metazoa</taxon>
        <taxon>Ecdysozoa</taxon>
        <taxon>Nematoda</taxon>
        <taxon>Chromadorea</taxon>
        <taxon>Rhabditida</taxon>
        <taxon>Rhabditina</taxon>
        <taxon>Rhabditomorpha</taxon>
        <taxon>Strongyloidea</taxon>
        <taxon>Ancylostomatidae</taxon>
        <taxon>Ancylostomatinae</taxon>
        <taxon>Ancylostoma</taxon>
    </lineage>
</organism>
<sequence length="68" mass="7936">MAWLAARPAPSVNDLMMSRLDRSTSLDPPPEKTIFRIGYRIGENLPENVHRSRFEFPIPFLIQELYHP</sequence>
<reference evidence="1 2" key="1">
    <citation type="submission" date="2014-10" db="EMBL/GenBank/DDBJ databases">
        <title>Draft genome of the hookworm Ancylostoma caninum.</title>
        <authorList>
            <person name="Mitreva M."/>
        </authorList>
    </citation>
    <scope>NUCLEOTIDE SEQUENCE [LARGE SCALE GENOMIC DNA]</scope>
    <source>
        <strain evidence="1 2">Baltimore</strain>
    </source>
</reference>